<dbReference type="EMBL" id="BLQM01000269">
    <property type="protein sequence ID" value="GMH79692.1"/>
    <property type="molecule type" value="Genomic_DNA"/>
</dbReference>
<dbReference type="InterPro" id="IPR013083">
    <property type="entry name" value="Znf_RING/FYVE/PHD"/>
</dbReference>
<protein>
    <submittedName>
        <fullName evidence="1">Uncharacterized protein</fullName>
    </submittedName>
</protein>
<reference evidence="2" key="1">
    <citation type="journal article" date="2023" name="Commun. Biol.">
        <title>Genome analysis of Parmales, the sister group of diatoms, reveals the evolutionary specialization of diatoms from phago-mixotrophs to photoautotrophs.</title>
        <authorList>
            <person name="Ban H."/>
            <person name="Sato S."/>
            <person name="Yoshikawa S."/>
            <person name="Yamada K."/>
            <person name="Nakamura Y."/>
            <person name="Ichinomiya M."/>
            <person name="Sato N."/>
            <person name="Blanc-Mathieu R."/>
            <person name="Endo H."/>
            <person name="Kuwata A."/>
            <person name="Ogata H."/>
        </authorList>
    </citation>
    <scope>NUCLEOTIDE SEQUENCE [LARGE SCALE GENOMIC DNA]</scope>
</reference>
<dbReference type="Proteomes" id="UP001162640">
    <property type="component" value="Unassembled WGS sequence"/>
</dbReference>
<dbReference type="AlphaFoldDB" id="A0A9W7AWN0"/>
<proteinExistence type="predicted"/>
<comment type="caution">
    <text evidence="1">The sequence shown here is derived from an EMBL/GenBank/DDBJ whole genome shotgun (WGS) entry which is preliminary data.</text>
</comment>
<organism evidence="1 2">
    <name type="scientific">Triparma laevis f. inornata</name>
    <dbReference type="NCBI Taxonomy" id="1714386"/>
    <lineage>
        <taxon>Eukaryota</taxon>
        <taxon>Sar</taxon>
        <taxon>Stramenopiles</taxon>
        <taxon>Ochrophyta</taxon>
        <taxon>Bolidophyceae</taxon>
        <taxon>Parmales</taxon>
        <taxon>Triparmaceae</taxon>
        <taxon>Triparma</taxon>
    </lineage>
</organism>
<sequence>MLGIFGHSLNFLMFSSSPPPLLLQYNRYAPPLKGKEDEYVDLFVICVVNVPDAQMRLCGHFMICRVYTQELMTRSEPCPICRKPISSFEVCVYCESLGAHGLWMTSYKNLRQLASGKSFHKYFQKLFVGNEEPYLRWKEVFDVLEIVGGMGCHHNVRVYLETQVLSITRSEGLVKLRALVKLCSRDFFDDRSLLVVAWRRIFEVLVLAMPPVMEKKVRGNNKKKKQQKKKNDPRKLEILDACFALGNACNEDRSVGILMIRGDTLRKRRRNMRSS</sequence>
<evidence type="ECO:0000313" key="2">
    <source>
        <dbReference type="Proteomes" id="UP001162640"/>
    </source>
</evidence>
<dbReference type="Gene3D" id="3.30.40.10">
    <property type="entry name" value="Zinc/RING finger domain, C3HC4 (zinc finger)"/>
    <property type="match status" value="1"/>
</dbReference>
<name>A0A9W7AWN0_9STRA</name>
<accession>A0A9W7AWN0</accession>
<evidence type="ECO:0000313" key="1">
    <source>
        <dbReference type="EMBL" id="GMH79692.1"/>
    </source>
</evidence>
<dbReference type="Pfam" id="PF13920">
    <property type="entry name" value="zf-C3HC4_3"/>
    <property type="match status" value="1"/>
</dbReference>
<gene>
    <name evidence="1" type="ORF">TL16_g08226</name>
</gene>